<dbReference type="AlphaFoldDB" id="A0AAV4J7A9"/>
<keyword evidence="3" id="KW-1185">Reference proteome</keyword>
<dbReference type="PANTHER" id="PTHR47027:SF20">
    <property type="entry name" value="REVERSE TRANSCRIPTASE-LIKE PROTEIN WITH RNA-DIRECTED DNA POLYMERASE DOMAIN"/>
    <property type="match status" value="1"/>
</dbReference>
<organism evidence="2 3">
    <name type="scientific">Elysia marginata</name>
    <dbReference type="NCBI Taxonomy" id="1093978"/>
    <lineage>
        <taxon>Eukaryota</taxon>
        <taxon>Metazoa</taxon>
        <taxon>Spiralia</taxon>
        <taxon>Lophotrochozoa</taxon>
        <taxon>Mollusca</taxon>
        <taxon>Gastropoda</taxon>
        <taxon>Heterobranchia</taxon>
        <taxon>Euthyneura</taxon>
        <taxon>Panpulmonata</taxon>
        <taxon>Sacoglossa</taxon>
        <taxon>Placobranchoidea</taxon>
        <taxon>Plakobranchidae</taxon>
        <taxon>Elysia</taxon>
    </lineage>
</organism>
<gene>
    <name evidence="2" type="ORF">ElyMa_003259500</name>
</gene>
<name>A0AAV4J7A9_9GAST</name>
<reference evidence="2 3" key="1">
    <citation type="journal article" date="2021" name="Elife">
        <title>Chloroplast acquisition without the gene transfer in kleptoplastic sea slugs, Plakobranchus ocellatus.</title>
        <authorList>
            <person name="Maeda T."/>
            <person name="Takahashi S."/>
            <person name="Yoshida T."/>
            <person name="Shimamura S."/>
            <person name="Takaki Y."/>
            <person name="Nagai Y."/>
            <person name="Toyoda A."/>
            <person name="Suzuki Y."/>
            <person name="Arimoto A."/>
            <person name="Ishii H."/>
            <person name="Satoh N."/>
            <person name="Nishiyama T."/>
            <person name="Hasebe M."/>
            <person name="Maruyama T."/>
            <person name="Minagawa J."/>
            <person name="Obokata J."/>
            <person name="Shigenobu S."/>
        </authorList>
    </citation>
    <scope>NUCLEOTIDE SEQUENCE [LARGE SCALE GENOMIC DNA]</scope>
</reference>
<sequence length="140" mass="15916">MLEYSWKSISITNSSFIMPSEILKFKAFDRVWHEALWSTMRKYNIISNLISVIENLHNKAISAIFCINNFGDWLRTTVGVCQGCLLSPTLFIIVLERIMTDAVEDHFGTVSIGDRPITNLRFADDIDRLVGNECEVASLV</sequence>
<comment type="caution">
    <text evidence="2">The sequence shown here is derived from an EMBL/GenBank/DDBJ whole genome shotgun (WGS) entry which is preliminary data.</text>
</comment>
<accession>A0AAV4J7A9</accession>
<dbReference type="Pfam" id="PF00078">
    <property type="entry name" value="RVT_1"/>
    <property type="match status" value="1"/>
</dbReference>
<evidence type="ECO:0000259" key="1">
    <source>
        <dbReference type="Pfam" id="PF00078"/>
    </source>
</evidence>
<evidence type="ECO:0000313" key="3">
    <source>
        <dbReference type="Proteomes" id="UP000762676"/>
    </source>
</evidence>
<protein>
    <submittedName>
        <fullName evidence="2">Transposon TX1 uncharacterized 149 kDa protein</fullName>
    </submittedName>
</protein>
<feature type="domain" description="Reverse transcriptase" evidence="1">
    <location>
        <begin position="26"/>
        <end position="126"/>
    </location>
</feature>
<dbReference type="PANTHER" id="PTHR47027">
    <property type="entry name" value="REVERSE TRANSCRIPTASE DOMAIN-CONTAINING PROTEIN"/>
    <property type="match status" value="1"/>
</dbReference>
<dbReference type="Proteomes" id="UP000762676">
    <property type="component" value="Unassembled WGS sequence"/>
</dbReference>
<dbReference type="InterPro" id="IPR000477">
    <property type="entry name" value="RT_dom"/>
</dbReference>
<evidence type="ECO:0000313" key="2">
    <source>
        <dbReference type="EMBL" id="GFS18270.1"/>
    </source>
</evidence>
<proteinExistence type="predicted"/>
<dbReference type="EMBL" id="BMAT01006697">
    <property type="protein sequence ID" value="GFS18270.1"/>
    <property type="molecule type" value="Genomic_DNA"/>
</dbReference>